<sequence>MEHRDLIACHECDSLFRKPPRLRGLVAHCSSCGASMKGVRHAALTLDRVCAVTVAALITFLIAQAFPVLELETEGLTSHATLFEAVRSLWQGHMHIVAALVFCTTMLFPSFELAALLYLLLPLRAGRVPRAFDAVLRAVQFVRPWGMTEVFMLGVLITIVKMVSLARVIPGTSLFAFGALTLMFCVIAAFDPCMLWEIRDEVMNRGVAGAGSTRRYRKRRAADEGAQGGAALADSAATTCVTAKHAGLIACHCCGLVHSRNAQASDRRCARCGCALHERRPESVTRTFGLLLAAAMLYIPANLLPIMHTSTLGRAEDDTILGGIAYFWRSGDWPLAAIVFVASVMVPMLKLAILTLQTVAAYRGSDWQPLERAKLYRMVERIGRWSMLDVFVVSLTVALVHFGSLAQITAGPGALAFGSVVVLTMLASNAFDPRLIWDNVRLRPARARGRS</sequence>
<dbReference type="OrthoDB" id="9800207at2"/>
<feature type="transmembrane region" description="Helical" evidence="8">
    <location>
        <begin position="46"/>
        <end position="66"/>
    </location>
</feature>
<evidence type="ECO:0000313" key="10">
    <source>
        <dbReference type="Proteomes" id="UP000235616"/>
    </source>
</evidence>
<feature type="transmembrane region" description="Helical" evidence="8">
    <location>
        <begin position="414"/>
        <end position="431"/>
    </location>
</feature>
<keyword evidence="10" id="KW-1185">Reference proteome</keyword>
<dbReference type="EMBL" id="PNYA01000016">
    <property type="protein sequence ID" value="PMS18112.1"/>
    <property type="molecule type" value="Genomic_DNA"/>
</dbReference>
<evidence type="ECO:0000256" key="2">
    <source>
        <dbReference type="ARBA" id="ARBA00007555"/>
    </source>
</evidence>
<dbReference type="Pfam" id="PF04403">
    <property type="entry name" value="PqiA"/>
    <property type="match status" value="2"/>
</dbReference>
<keyword evidence="4" id="KW-0997">Cell inner membrane</keyword>
<dbReference type="InterPro" id="IPR051800">
    <property type="entry name" value="PqiA-PqiB_transport"/>
</dbReference>
<gene>
    <name evidence="9" type="ORF">C0Z18_17910</name>
</gene>
<keyword evidence="3" id="KW-1003">Cell membrane</keyword>
<protein>
    <submittedName>
        <fullName evidence="9">PqiA protein</fullName>
    </submittedName>
</protein>
<dbReference type="InterPro" id="IPR007498">
    <property type="entry name" value="PqiA-like"/>
</dbReference>
<dbReference type="PANTHER" id="PTHR30462">
    <property type="entry name" value="INTERMEMBRANE TRANSPORT PROTEIN PQIB-RELATED"/>
    <property type="match status" value="1"/>
</dbReference>
<evidence type="ECO:0000256" key="5">
    <source>
        <dbReference type="ARBA" id="ARBA00022692"/>
    </source>
</evidence>
<comment type="similarity">
    <text evidence="2">Belongs to the PqiA family.</text>
</comment>
<keyword evidence="7 8" id="KW-0472">Membrane</keyword>
<feature type="transmembrane region" description="Helical" evidence="8">
    <location>
        <begin position="288"/>
        <end position="307"/>
    </location>
</feature>
<feature type="transmembrane region" description="Helical" evidence="8">
    <location>
        <begin position="175"/>
        <end position="196"/>
    </location>
</feature>
<dbReference type="PANTHER" id="PTHR30462:SF3">
    <property type="entry name" value="INTERMEMBRANE TRANSPORT PROTEIN PQIA"/>
    <property type="match status" value="1"/>
</dbReference>
<evidence type="ECO:0000256" key="7">
    <source>
        <dbReference type="ARBA" id="ARBA00023136"/>
    </source>
</evidence>
<evidence type="ECO:0000256" key="8">
    <source>
        <dbReference type="SAM" id="Phobius"/>
    </source>
</evidence>
<feature type="transmembrane region" description="Helical" evidence="8">
    <location>
        <begin position="382"/>
        <end position="402"/>
    </location>
</feature>
<comment type="caution">
    <text evidence="9">The sequence shown here is derived from an EMBL/GenBank/DDBJ whole genome shotgun (WGS) entry which is preliminary data.</text>
</comment>
<feature type="transmembrane region" description="Helical" evidence="8">
    <location>
        <begin position="335"/>
        <end position="362"/>
    </location>
</feature>
<proteinExistence type="inferred from homology"/>
<evidence type="ECO:0000256" key="3">
    <source>
        <dbReference type="ARBA" id="ARBA00022475"/>
    </source>
</evidence>
<organism evidence="9 10">
    <name type="scientific">Trinickia dabaoshanensis</name>
    <dbReference type="NCBI Taxonomy" id="564714"/>
    <lineage>
        <taxon>Bacteria</taxon>
        <taxon>Pseudomonadati</taxon>
        <taxon>Pseudomonadota</taxon>
        <taxon>Betaproteobacteria</taxon>
        <taxon>Burkholderiales</taxon>
        <taxon>Burkholderiaceae</taxon>
        <taxon>Trinickia</taxon>
    </lineage>
</organism>
<dbReference type="Proteomes" id="UP000235616">
    <property type="component" value="Unassembled WGS sequence"/>
</dbReference>
<feature type="transmembrane region" description="Helical" evidence="8">
    <location>
        <begin position="150"/>
        <end position="169"/>
    </location>
</feature>
<dbReference type="AlphaFoldDB" id="A0A2N7VLR8"/>
<keyword evidence="5 8" id="KW-0812">Transmembrane</keyword>
<evidence type="ECO:0000256" key="6">
    <source>
        <dbReference type="ARBA" id="ARBA00022989"/>
    </source>
</evidence>
<evidence type="ECO:0000256" key="4">
    <source>
        <dbReference type="ARBA" id="ARBA00022519"/>
    </source>
</evidence>
<dbReference type="RefSeq" id="WP_102646768.1">
    <property type="nucleotide sequence ID" value="NZ_PNYA01000016.1"/>
</dbReference>
<dbReference type="NCBIfam" id="TIGR00155">
    <property type="entry name" value="pqiA_fam"/>
    <property type="match status" value="1"/>
</dbReference>
<feature type="transmembrane region" description="Helical" evidence="8">
    <location>
        <begin position="96"/>
        <end position="121"/>
    </location>
</feature>
<evidence type="ECO:0000313" key="9">
    <source>
        <dbReference type="EMBL" id="PMS18112.1"/>
    </source>
</evidence>
<accession>A0A2N7VLR8</accession>
<comment type="subcellular location">
    <subcellularLocation>
        <location evidence="1">Cell inner membrane</location>
        <topology evidence="1">Multi-pass membrane protein</topology>
    </subcellularLocation>
</comment>
<reference evidence="9 10" key="1">
    <citation type="submission" date="2018-01" db="EMBL/GenBank/DDBJ databases">
        <title>Whole genome analyses suggest that Burkholderia sensu lato contains two further novel genera in the rhizoxinica-symbiotica group Mycetohabitans gen. nov., and Trinickia gen. nov.: implications for the evolution of diazotrophy and nodulation in the Burkholderiaceae.</title>
        <authorList>
            <person name="Estrada-de los Santos P."/>
            <person name="Palmer M."/>
            <person name="Chavez-Ramirez B."/>
            <person name="Beukes C."/>
            <person name="Steenkamp E.T."/>
            <person name="Hirsch A.M."/>
            <person name="Manyaka P."/>
            <person name="Maluk M."/>
            <person name="Lafos M."/>
            <person name="Crook M."/>
            <person name="Gross E."/>
            <person name="Simon M.F."/>
            <person name="Bueno dos Reis Junior F."/>
            <person name="Poole P.S."/>
            <person name="Venter S.N."/>
            <person name="James E.K."/>
        </authorList>
    </citation>
    <scope>NUCLEOTIDE SEQUENCE [LARGE SCALE GENOMIC DNA]</scope>
    <source>
        <strain evidence="9 10">GIMN1.004</strain>
    </source>
</reference>
<keyword evidence="6 8" id="KW-1133">Transmembrane helix</keyword>
<dbReference type="InterPro" id="IPR005219">
    <property type="entry name" value="PqiA-like_proteobact"/>
</dbReference>
<dbReference type="GO" id="GO:0005886">
    <property type="term" value="C:plasma membrane"/>
    <property type="evidence" value="ECO:0007669"/>
    <property type="project" value="UniProtKB-SubCell"/>
</dbReference>
<evidence type="ECO:0000256" key="1">
    <source>
        <dbReference type="ARBA" id="ARBA00004429"/>
    </source>
</evidence>
<name>A0A2N7VLR8_9BURK</name>